<feature type="domain" description="Histidine kinase/HSP90-like ATPase" evidence="1">
    <location>
        <begin position="36"/>
        <end position="87"/>
    </location>
</feature>
<accession>A0A2P5KCD7</accession>
<evidence type="ECO:0000259" key="1">
    <source>
        <dbReference type="Pfam" id="PF02518"/>
    </source>
</evidence>
<name>A0A2P5KCD7_9BURK</name>
<dbReference type="InterPro" id="IPR003594">
    <property type="entry name" value="HATPase_dom"/>
</dbReference>
<evidence type="ECO:0000313" key="2">
    <source>
        <dbReference type="EMBL" id="PPB84366.1"/>
    </source>
</evidence>
<dbReference type="Pfam" id="PF02518">
    <property type="entry name" value="HATPase_c"/>
    <property type="match status" value="1"/>
</dbReference>
<organism evidence="2 3">
    <name type="scientific">Mycetohabitans endofungorum</name>
    <dbReference type="NCBI Taxonomy" id="417203"/>
    <lineage>
        <taxon>Bacteria</taxon>
        <taxon>Pseudomonadati</taxon>
        <taxon>Pseudomonadota</taxon>
        <taxon>Betaproteobacteria</taxon>
        <taxon>Burkholderiales</taxon>
        <taxon>Burkholderiaceae</taxon>
        <taxon>Mycetohabitans</taxon>
    </lineage>
</organism>
<comment type="caution">
    <text evidence="2">The sequence shown here is derived from an EMBL/GenBank/DDBJ whole genome shotgun (WGS) entry which is preliminary data.</text>
</comment>
<dbReference type="Gene3D" id="3.30.565.10">
    <property type="entry name" value="Histidine kinase-like ATPase, C-terminal domain"/>
    <property type="match status" value="1"/>
</dbReference>
<evidence type="ECO:0000313" key="3">
    <source>
        <dbReference type="Proteomes" id="UP000243096"/>
    </source>
</evidence>
<protein>
    <submittedName>
        <fullName evidence="2">Histidine kinase/DNA gyrase B/HSP90-like ATPase</fullName>
    </submittedName>
</protein>
<keyword evidence="3" id="KW-1185">Reference proteome</keyword>
<sequence>MRRPFDSLFGRLALLVVGVLLLAHFAWFALVNASRPFVRLDPARGGNGHSGLGLAIVERLTNRLGGECRIGNRERGGLRVELEFPAQSGAAQV</sequence>
<gene>
    <name evidence="2" type="ORF">B0O95_10355</name>
</gene>
<dbReference type="SUPFAM" id="SSF55874">
    <property type="entry name" value="ATPase domain of HSP90 chaperone/DNA topoisomerase II/histidine kinase"/>
    <property type="match status" value="1"/>
</dbReference>
<proteinExistence type="predicted"/>
<keyword evidence="2" id="KW-0808">Transferase</keyword>
<dbReference type="AlphaFoldDB" id="A0A2P5KCD7"/>
<dbReference type="EMBL" id="PRDW01000003">
    <property type="protein sequence ID" value="PPB84366.1"/>
    <property type="molecule type" value="Genomic_DNA"/>
</dbReference>
<dbReference type="GO" id="GO:0016301">
    <property type="term" value="F:kinase activity"/>
    <property type="evidence" value="ECO:0007669"/>
    <property type="project" value="UniProtKB-KW"/>
</dbReference>
<dbReference type="Proteomes" id="UP000243096">
    <property type="component" value="Unassembled WGS sequence"/>
</dbReference>
<dbReference type="InterPro" id="IPR036890">
    <property type="entry name" value="HATPase_C_sf"/>
</dbReference>
<keyword evidence="2" id="KW-0418">Kinase</keyword>
<reference evidence="2 3" key="1">
    <citation type="submission" date="2018-01" db="EMBL/GenBank/DDBJ databases">
        <title>Genomic Encyclopedia of Type Strains, Phase III (KMG-III): the genomes of soil and plant-associated and newly described type strains.</title>
        <authorList>
            <person name="Whitman W."/>
        </authorList>
    </citation>
    <scope>NUCLEOTIDE SEQUENCE [LARGE SCALE GENOMIC DNA]</scope>
    <source>
        <strain evidence="2 3">HKI456</strain>
    </source>
</reference>